<reference evidence="2" key="2">
    <citation type="submission" date="2021-04" db="EMBL/GenBank/DDBJ databases">
        <authorList>
            <person name="Gilroy R."/>
        </authorList>
    </citation>
    <scope>NUCLEOTIDE SEQUENCE</scope>
    <source>
        <strain evidence="2">CHK169-2315</strain>
    </source>
</reference>
<organism evidence="2 3">
    <name type="scientific">Candidatus Pseudogracilibacillus intestinigallinarum</name>
    <dbReference type="NCBI Taxonomy" id="2838742"/>
    <lineage>
        <taxon>Bacteria</taxon>
        <taxon>Bacillati</taxon>
        <taxon>Bacillota</taxon>
        <taxon>Bacilli</taxon>
        <taxon>Bacillales</taxon>
        <taxon>Bacillaceae</taxon>
        <taxon>Pseudogracilibacillus</taxon>
    </lineage>
</organism>
<evidence type="ECO:0000313" key="2">
    <source>
        <dbReference type="EMBL" id="HIV73940.1"/>
    </source>
</evidence>
<dbReference type="Proteomes" id="UP000823937">
    <property type="component" value="Unassembled WGS sequence"/>
</dbReference>
<dbReference type="AlphaFoldDB" id="A0A9D1PLG2"/>
<dbReference type="EMBL" id="DXHX01000035">
    <property type="protein sequence ID" value="HIV73940.1"/>
    <property type="molecule type" value="Genomic_DNA"/>
</dbReference>
<dbReference type="PANTHER" id="PTHR43031">
    <property type="entry name" value="FAD-DEPENDENT OXIDOREDUCTASE"/>
    <property type="match status" value="1"/>
</dbReference>
<dbReference type="PANTHER" id="PTHR43031:SF17">
    <property type="entry name" value="SULFURTRANSFERASE YTWF-RELATED"/>
    <property type="match status" value="1"/>
</dbReference>
<dbReference type="CDD" id="cd00158">
    <property type="entry name" value="RHOD"/>
    <property type="match status" value="1"/>
</dbReference>
<sequence length="119" mass="13706">MDMLFWILLGVIFWIFVARAMPAKGVQTIDTNALRNKLKQKDIQFIDVRTRGEYEGNHIKQFQNIPLQTLKQSFHSLDPSKEIIVICQSGVRSMQAAKILKKNGFEQITNVIGGMNQWK</sequence>
<dbReference type="Pfam" id="PF00581">
    <property type="entry name" value="Rhodanese"/>
    <property type="match status" value="1"/>
</dbReference>
<feature type="domain" description="Rhodanese" evidence="1">
    <location>
        <begin position="39"/>
        <end position="119"/>
    </location>
</feature>
<dbReference type="SMART" id="SM00450">
    <property type="entry name" value="RHOD"/>
    <property type="match status" value="1"/>
</dbReference>
<comment type="caution">
    <text evidence="2">The sequence shown here is derived from an EMBL/GenBank/DDBJ whole genome shotgun (WGS) entry which is preliminary data.</text>
</comment>
<dbReference type="InterPro" id="IPR001763">
    <property type="entry name" value="Rhodanese-like_dom"/>
</dbReference>
<dbReference type="InterPro" id="IPR050229">
    <property type="entry name" value="GlpE_sulfurtransferase"/>
</dbReference>
<dbReference type="SUPFAM" id="SSF52821">
    <property type="entry name" value="Rhodanese/Cell cycle control phosphatase"/>
    <property type="match status" value="1"/>
</dbReference>
<dbReference type="PROSITE" id="PS50206">
    <property type="entry name" value="RHODANESE_3"/>
    <property type="match status" value="1"/>
</dbReference>
<dbReference type="Gene3D" id="3.40.250.10">
    <property type="entry name" value="Rhodanese-like domain"/>
    <property type="match status" value="1"/>
</dbReference>
<accession>A0A9D1PLG2</accession>
<name>A0A9D1PLG2_9BACI</name>
<reference evidence="2" key="1">
    <citation type="journal article" date="2021" name="PeerJ">
        <title>Extensive microbial diversity within the chicken gut microbiome revealed by metagenomics and culture.</title>
        <authorList>
            <person name="Gilroy R."/>
            <person name="Ravi A."/>
            <person name="Getino M."/>
            <person name="Pursley I."/>
            <person name="Horton D.L."/>
            <person name="Alikhan N.F."/>
            <person name="Baker D."/>
            <person name="Gharbi K."/>
            <person name="Hall N."/>
            <person name="Watson M."/>
            <person name="Adriaenssens E.M."/>
            <person name="Foster-Nyarko E."/>
            <person name="Jarju S."/>
            <person name="Secka A."/>
            <person name="Antonio M."/>
            <person name="Oren A."/>
            <person name="Chaudhuri R.R."/>
            <person name="La Ragione R."/>
            <person name="Hildebrand F."/>
            <person name="Pallen M.J."/>
        </authorList>
    </citation>
    <scope>NUCLEOTIDE SEQUENCE</scope>
    <source>
        <strain evidence="2">CHK169-2315</strain>
    </source>
</reference>
<protein>
    <submittedName>
        <fullName evidence="2">Rhodanese-like domain-containing protein</fullName>
    </submittedName>
</protein>
<gene>
    <name evidence="2" type="ORF">H9895_02540</name>
</gene>
<dbReference type="InterPro" id="IPR036873">
    <property type="entry name" value="Rhodanese-like_dom_sf"/>
</dbReference>
<evidence type="ECO:0000313" key="3">
    <source>
        <dbReference type="Proteomes" id="UP000823937"/>
    </source>
</evidence>
<evidence type="ECO:0000259" key="1">
    <source>
        <dbReference type="PROSITE" id="PS50206"/>
    </source>
</evidence>
<proteinExistence type="predicted"/>